<keyword evidence="2" id="KW-1185">Reference proteome</keyword>
<dbReference type="PANTHER" id="PTHR24148">
    <property type="entry name" value="ANKYRIN REPEAT DOMAIN-CONTAINING PROTEIN 39 HOMOLOG-RELATED"/>
    <property type="match status" value="1"/>
</dbReference>
<dbReference type="Proteomes" id="UP000070133">
    <property type="component" value="Unassembled WGS sequence"/>
</dbReference>
<dbReference type="OrthoDB" id="5386682at2759"/>
<evidence type="ECO:0000313" key="1">
    <source>
        <dbReference type="EMBL" id="KXT03365.1"/>
    </source>
</evidence>
<organism evidence="1 2">
    <name type="scientific">Pseudocercospora eumusae</name>
    <dbReference type="NCBI Taxonomy" id="321146"/>
    <lineage>
        <taxon>Eukaryota</taxon>
        <taxon>Fungi</taxon>
        <taxon>Dikarya</taxon>
        <taxon>Ascomycota</taxon>
        <taxon>Pezizomycotina</taxon>
        <taxon>Dothideomycetes</taxon>
        <taxon>Dothideomycetidae</taxon>
        <taxon>Mycosphaerellales</taxon>
        <taxon>Mycosphaerellaceae</taxon>
        <taxon>Pseudocercospora</taxon>
    </lineage>
</organism>
<gene>
    <name evidence="1" type="ORF">AC578_3961</name>
</gene>
<sequence length="548" mass="62046">MMGEIYSRCFRCLIWIDTNRSVCSDGETASDWDNGPGDAVRKFLRSFRPESALDTKISAPAEIDAAMVESTVRDHLLWFLEHPWFSRVWVFQEFLLSKETIFLIGDFHLPGDELENVFKAGVPRSSAWWHSFRHTFRIPTRRASNFNSAPGIEFLLTACTSRMLWGSPQAFGDGKIAETVTRFPHLERHRFQAYEPCTWMDMVSAMAAGQATDPRDHVYAFISLAPFLLRHMGVDYTMSIAETFATSVKAFIKESKSLEFLTYLPFNADVSRSKLNLPSWVPDWTVGSIFSSITCQDNLFCASGRDFGLPLIKSCRHYDATEPIWQSLKWNELRVAGKIIDIVAFKLKDYSIYQALPFTDIDHHNCSGRLPWDLSTLDAFIADLIEQGCSKDAVISREALLRTLFVDGVQWAALDSLLGNSLYRVDTQVMDLPHYTKIKDVIAVILLSPEPDLDNLPHGASLQVLHELSKTQYRRKAVFCARGRFALVPDMVEKGDKIALLHGSRTPVLLRQRQNATYAAIGQCYYDGAMYGELADSNEDHADTFVLS</sequence>
<reference evidence="1 2" key="1">
    <citation type="submission" date="2015-07" db="EMBL/GenBank/DDBJ databases">
        <title>Comparative genomics of the Sigatoka disease complex on banana suggests a link between parallel evolutionary changes in Pseudocercospora fijiensis and Pseudocercospora eumusae and increased virulence on the banana host.</title>
        <authorList>
            <person name="Chang T.-C."/>
            <person name="Salvucci A."/>
            <person name="Crous P.W."/>
            <person name="Stergiopoulos I."/>
        </authorList>
    </citation>
    <scope>NUCLEOTIDE SEQUENCE [LARGE SCALE GENOMIC DNA]</scope>
    <source>
        <strain evidence="1 2">CBS 114824</strain>
    </source>
</reference>
<dbReference type="InterPro" id="IPR052895">
    <property type="entry name" value="HetReg/Transcr_Mod"/>
</dbReference>
<dbReference type="AlphaFoldDB" id="A0A139HLH5"/>
<accession>A0A139HLH5</accession>
<evidence type="ECO:0000313" key="2">
    <source>
        <dbReference type="Proteomes" id="UP000070133"/>
    </source>
</evidence>
<protein>
    <submittedName>
        <fullName evidence="1">Uncharacterized protein</fullName>
    </submittedName>
</protein>
<proteinExistence type="predicted"/>
<dbReference type="PANTHER" id="PTHR24148:SF64">
    <property type="entry name" value="HETEROKARYON INCOMPATIBILITY DOMAIN-CONTAINING PROTEIN"/>
    <property type="match status" value="1"/>
</dbReference>
<dbReference type="EMBL" id="LFZN01000031">
    <property type="protein sequence ID" value="KXT03365.1"/>
    <property type="molecule type" value="Genomic_DNA"/>
</dbReference>
<name>A0A139HLH5_9PEZI</name>
<dbReference type="Pfam" id="PF26639">
    <property type="entry name" value="Het-6_barrel"/>
    <property type="match status" value="1"/>
</dbReference>
<comment type="caution">
    <text evidence="1">The sequence shown here is derived from an EMBL/GenBank/DDBJ whole genome shotgun (WGS) entry which is preliminary data.</text>
</comment>